<dbReference type="PANTHER" id="PTHR20973">
    <property type="entry name" value="NON-SMC ELEMENT 1-RELATED"/>
    <property type="match status" value="1"/>
</dbReference>
<dbReference type="PANTHER" id="PTHR20973:SF0">
    <property type="entry name" value="NON-STRUCTURAL MAINTENANCE OF CHROMOSOMES ELEMENT 1 HOMOLOG"/>
    <property type="match status" value="1"/>
</dbReference>
<keyword evidence="1" id="KW-0479">Metal-binding</keyword>
<dbReference type="EMBL" id="CM000780">
    <property type="protein sequence ID" value="AQK58269.1"/>
    <property type="molecule type" value="Genomic_DNA"/>
</dbReference>
<sequence>MAPLSRKHQVLIQALLARGPLFERDFHAIFDGAFGKNTANDQQLFNDTLWNINKELAFVSFELQAFINQYDGMVYYGVLEAIIREAGNDGSITSIDALNVQLENQVTTVDGSQDNQSHLPIKNLSLSEKEKALDELIRDCWLSYTSTGKI</sequence>
<dbReference type="STRING" id="4577.A0A1D6QKM3"/>
<dbReference type="ExpressionAtlas" id="A0A1D6QKM3">
    <property type="expression patterns" value="baseline and differential"/>
</dbReference>
<dbReference type="InParanoid" id="A0A1D6QKM3"/>
<dbReference type="AlphaFoldDB" id="A0A1D6QKM3"/>
<dbReference type="InterPro" id="IPR011513">
    <property type="entry name" value="Nse1"/>
</dbReference>
<dbReference type="EC" id="2.3.2.27" evidence="1"/>
<keyword evidence="1" id="KW-0227">DNA damage</keyword>
<gene>
    <name evidence="2" type="ORF">ZEAMMB73_Zm00001d052877</name>
</gene>
<dbReference type="Gene3D" id="3.90.1150.220">
    <property type="match status" value="1"/>
</dbReference>
<keyword evidence="1" id="KW-0808">Transferase</keyword>
<evidence type="ECO:0000313" key="2">
    <source>
        <dbReference type="EMBL" id="AQK58269.1"/>
    </source>
</evidence>
<comment type="catalytic activity">
    <reaction evidence="1">
        <text>S-ubiquitinyl-[E2 ubiquitin-conjugating enzyme]-L-cysteine + [acceptor protein]-L-lysine = [E2 ubiquitin-conjugating enzyme]-L-cysteine + N(6)-ubiquitinyl-[acceptor protein]-L-lysine.</text>
        <dbReference type="EC" id="2.3.2.27"/>
    </reaction>
</comment>
<keyword evidence="1" id="KW-0539">Nucleus</keyword>
<comment type="subunit">
    <text evidence="1">Component of the Smc5-Smc6 complex.</text>
</comment>
<keyword evidence="1" id="KW-0862">Zinc</keyword>
<feature type="non-terminal residue" evidence="2">
    <location>
        <position position="150"/>
    </location>
</feature>
<dbReference type="GO" id="GO:0030915">
    <property type="term" value="C:Smc5-Smc6 complex"/>
    <property type="evidence" value="ECO:0007669"/>
    <property type="project" value="UniProtKB-UniRule"/>
</dbReference>
<dbReference type="OMA" id="ICYNVIN"/>
<keyword evidence="1" id="KW-0234">DNA repair</keyword>
<comment type="similarity">
    <text evidence="1">Belongs to the NSE1 family.</text>
</comment>
<protein>
    <recommendedName>
        <fullName evidence="1">Non-structural maintenance of chromosomes element 1 homolog</fullName>
        <ecNumber evidence="1">2.3.2.27</ecNumber>
    </recommendedName>
</protein>
<proteinExistence type="inferred from homology"/>
<dbReference type="GO" id="GO:0008270">
    <property type="term" value="F:zinc ion binding"/>
    <property type="evidence" value="ECO:0007669"/>
    <property type="project" value="UniProtKB-KW"/>
</dbReference>
<evidence type="ECO:0000256" key="1">
    <source>
        <dbReference type="RuleBase" id="RU368018"/>
    </source>
</evidence>
<keyword evidence="1" id="KW-0863">Zinc-finger</keyword>
<comment type="subcellular location">
    <subcellularLocation>
        <location evidence="1">Nucleus</location>
    </subcellularLocation>
</comment>
<dbReference type="GO" id="GO:0005634">
    <property type="term" value="C:nucleus"/>
    <property type="evidence" value="ECO:0007669"/>
    <property type="project" value="UniProtKB-SubCell"/>
</dbReference>
<accession>A0A1D6QKM3</accession>
<name>A0A1D6QKM3_MAIZE</name>
<keyword evidence="1" id="KW-0833">Ubl conjugation pathway</keyword>
<organism evidence="2">
    <name type="scientific">Zea mays</name>
    <name type="common">Maize</name>
    <dbReference type="NCBI Taxonomy" id="4577"/>
    <lineage>
        <taxon>Eukaryota</taxon>
        <taxon>Viridiplantae</taxon>
        <taxon>Streptophyta</taxon>
        <taxon>Embryophyta</taxon>
        <taxon>Tracheophyta</taxon>
        <taxon>Spermatophyta</taxon>
        <taxon>Magnoliopsida</taxon>
        <taxon>Liliopsida</taxon>
        <taxon>Poales</taxon>
        <taxon>Poaceae</taxon>
        <taxon>PACMAD clade</taxon>
        <taxon>Panicoideae</taxon>
        <taxon>Andropogonodae</taxon>
        <taxon>Andropogoneae</taxon>
        <taxon>Tripsacinae</taxon>
        <taxon>Zea</taxon>
    </lineage>
</organism>
<dbReference type="GO" id="GO:0006310">
    <property type="term" value="P:DNA recombination"/>
    <property type="evidence" value="ECO:0007669"/>
    <property type="project" value="UniProtKB-KW"/>
</dbReference>
<dbReference type="Pfam" id="PF07574">
    <property type="entry name" value="SMC_Nse1"/>
    <property type="match status" value="1"/>
</dbReference>
<keyword evidence="1" id="KW-0233">DNA recombination</keyword>
<dbReference type="GO" id="GO:0006281">
    <property type="term" value="P:DNA repair"/>
    <property type="evidence" value="ECO:0007669"/>
    <property type="project" value="UniProtKB-UniRule"/>
</dbReference>
<reference evidence="2" key="1">
    <citation type="submission" date="2015-12" db="EMBL/GenBank/DDBJ databases">
        <title>Update maize B73 reference genome by single molecule sequencing technologies.</title>
        <authorList>
            <consortium name="Maize Genome Sequencing Project"/>
            <person name="Ware D."/>
        </authorList>
    </citation>
    <scope>NUCLEOTIDE SEQUENCE</scope>
    <source>
        <tissue evidence="2">Seedling</tissue>
    </source>
</reference>
<dbReference type="SMR" id="A0A1D6QKM3"/>
<dbReference type="GO" id="GO:0061630">
    <property type="term" value="F:ubiquitin protein ligase activity"/>
    <property type="evidence" value="ECO:0007669"/>
    <property type="project" value="UniProtKB-EC"/>
</dbReference>